<evidence type="ECO:0000256" key="6">
    <source>
        <dbReference type="SAM" id="Phobius"/>
    </source>
</evidence>
<comment type="subcellular location">
    <subcellularLocation>
        <location evidence="1">Endomembrane system</location>
        <topology evidence="1">Multi-pass membrane protein</topology>
    </subcellularLocation>
</comment>
<feature type="compositionally biased region" description="Polar residues" evidence="5">
    <location>
        <begin position="216"/>
        <end position="225"/>
    </location>
</feature>
<dbReference type="GO" id="GO:0012505">
    <property type="term" value="C:endomembrane system"/>
    <property type="evidence" value="ECO:0007669"/>
    <property type="project" value="UniProtKB-SubCell"/>
</dbReference>
<organism evidence="8 9">
    <name type="scientific">Caulochytrium protostelioides</name>
    <dbReference type="NCBI Taxonomy" id="1555241"/>
    <lineage>
        <taxon>Eukaryota</taxon>
        <taxon>Fungi</taxon>
        <taxon>Fungi incertae sedis</taxon>
        <taxon>Chytridiomycota</taxon>
        <taxon>Chytridiomycota incertae sedis</taxon>
        <taxon>Chytridiomycetes</taxon>
        <taxon>Caulochytriales</taxon>
        <taxon>Caulochytriaceae</taxon>
        <taxon>Caulochytrium</taxon>
    </lineage>
</organism>
<protein>
    <recommendedName>
        <fullName evidence="7">CWH43-like N-terminal domain-containing protein</fullName>
    </recommendedName>
</protein>
<feature type="compositionally biased region" description="Low complexity" evidence="5">
    <location>
        <begin position="136"/>
        <end position="156"/>
    </location>
</feature>
<evidence type="ECO:0000256" key="3">
    <source>
        <dbReference type="ARBA" id="ARBA00022989"/>
    </source>
</evidence>
<keyword evidence="3 6" id="KW-1133">Transmembrane helix</keyword>
<dbReference type="AlphaFoldDB" id="A0A4P9X534"/>
<feature type="transmembrane region" description="Helical" evidence="6">
    <location>
        <begin position="403"/>
        <end position="425"/>
    </location>
</feature>
<proteinExistence type="predicted"/>
<dbReference type="STRING" id="1555241.A0A4P9X534"/>
<evidence type="ECO:0000256" key="1">
    <source>
        <dbReference type="ARBA" id="ARBA00004127"/>
    </source>
</evidence>
<dbReference type="EMBL" id="ML014228">
    <property type="protein sequence ID" value="RKP00228.1"/>
    <property type="molecule type" value="Genomic_DNA"/>
</dbReference>
<dbReference type="Proteomes" id="UP000274922">
    <property type="component" value="Unassembled WGS sequence"/>
</dbReference>
<feature type="transmembrane region" description="Helical" evidence="6">
    <location>
        <begin position="332"/>
        <end position="356"/>
    </location>
</feature>
<accession>A0A4P9X534</accession>
<dbReference type="PANTHER" id="PTHR21324">
    <property type="entry name" value="FASTING-INDUCIBLE INTEGRAL MEMBRANE PROTEIN TM6P1-RELATED"/>
    <property type="match status" value="1"/>
</dbReference>
<reference evidence="9" key="1">
    <citation type="journal article" date="2018" name="Nat. Microbiol.">
        <title>Leveraging single-cell genomics to expand the fungal tree of life.</title>
        <authorList>
            <person name="Ahrendt S.R."/>
            <person name="Quandt C.A."/>
            <person name="Ciobanu D."/>
            <person name="Clum A."/>
            <person name="Salamov A."/>
            <person name="Andreopoulos B."/>
            <person name="Cheng J.F."/>
            <person name="Woyke T."/>
            <person name="Pelin A."/>
            <person name="Henrissat B."/>
            <person name="Reynolds N.K."/>
            <person name="Benny G.L."/>
            <person name="Smith M.E."/>
            <person name="James T.Y."/>
            <person name="Grigoriev I.V."/>
        </authorList>
    </citation>
    <scope>NUCLEOTIDE SEQUENCE [LARGE SCALE GENOMIC DNA]</scope>
    <source>
        <strain evidence="9">ATCC 52028</strain>
    </source>
</reference>
<keyword evidence="9" id="KW-1185">Reference proteome</keyword>
<feature type="transmembrane region" description="Helical" evidence="6">
    <location>
        <begin position="292"/>
        <end position="311"/>
    </location>
</feature>
<dbReference type="GO" id="GO:0005886">
    <property type="term" value="C:plasma membrane"/>
    <property type="evidence" value="ECO:0007669"/>
    <property type="project" value="TreeGrafter"/>
</dbReference>
<feature type="compositionally biased region" description="Low complexity" evidence="5">
    <location>
        <begin position="572"/>
        <end position="584"/>
    </location>
</feature>
<evidence type="ECO:0000259" key="7">
    <source>
        <dbReference type="Pfam" id="PF10277"/>
    </source>
</evidence>
<feature type="region of interest" description="Disordered" evidence="5">
    <location>
        <begin position="506"/>
        <end position="584"/>
    </location>
</feature>
<feature type="transmembrane region" description="Helical" evidence="6">
    <location>
        <begin position="445"/>
        <end position="466"/>
    </location>
</feature>
<dbReference type="InterPro" id="IPR019402">
    <property type="entry name" value="CWH43_N"/>
</dbReference>
<evidence type="ECO:0000256" key="2">
    <source>
        <dbReference type="ARBA" id="ARBA00022692"/>
    </source>
</evidence>
<feature type="transmembrane region" description="Helical" evidence="6">
    <location>
        <begin position="238"/>
        <end position="266"/>
    </location>
</feature>
<dbReference type="PANTHER" id="PTHR21324:SF2">
    <property type="entry name" value="EG:22E5.9 PROTEIN"/>
    <property type="match status" value="1"/>
</dbReference>
<dbReference type="Pfam" id="PF10277">
    <property type="entry name" value="Frag1"/>
    <property type="match status" value="1"/>
</dbReference>
<feature type="compositionally biased region" description="Low complexity" evidence="5">
    <location>
        <begin position="99"/>
        <end position="113"/>
    </location>
</feature>
<keyword evidence="2 6" id="KW-0812">Transmembrane</keyword>
<sequence length="584" mass="60793">MQSVHVGARPSVAVVAHAHADPAPTHYPLHHTAVLVAPGPRVDAKPTPSPSLVPHVATAHTTPLAAVTAAAAPPHAVLDHAQPPSAPSQASSVTSAYMSHPSSVASLSSPQSPHGRARSASQSSAPLPLVRTLGNTSSTSRRSGASTASSAAAAAAPGHAELPPHAADDDATAVSETAAAYGGGAPRPSGERHVTHAAQHGDGSPLHDPEGACGTPPQQRLTVGSSPPCRPQHLERPLWLSAALVPICLFSVSMALFLGLILLWAVRDHAEQYRSDSSTIITLSAIGAQHQAYFITLGTLTAILFVASLILDYKLRRQARLPPGRRKKRETIMARLSIAFGVVAAIGLIGLTIANVNESTGTHYAFAGVFFVCLVLSGAANASEITAISHDYPRLRAARISKYMKLLVVLLGVAFLVCFVALATVCDNDSTFGNRCNAQDSAAAVFEYLLAFVFVLFTLTLVVDLLPERRKGGYDTWAARFSQMTPAQRFRERTGLSTMTLVPAPAPDAPEMALTRPHADNRPPSPEIDPELGAVPTPPPPLAAATALAAHRDVEAAHAGHAGAPLAPPPHLATTASPARPTAR</sequence>
<dbReference type="InterPro" id="IPR050911">
    <property type="entry name" value="DRAM/TMEM150_Autophagy_Mod"/>
</dbReference>
<name>A0A4P9X534_9FUNG</name>
<evidence type="ECO:0000313" key="8">
    <source>
        <dbReference type="EMBL" id="RKP00228.1"/>
    </source>
</evidence>
<feature type="region of interest" description="Disordered" evidence="5">
    <location>
        <begin position="77"/>
        <end position="228"/>
    </location>
</feature>
<dbReference type="OrthoDB" id="10032492at2759"/>
<evidence type="ECO:0000256" key="5">
    <source>
        <dbReference type="SAM" id="MobiDB-lite"/>
    </source>
</evidence>
<feature type="transmembrane region" description="Helical" evidence="6">
    <location>
        <begin position="362"/>
        <end position="382"/>
    </location>
</feature>
<gene>
    <name evidence="8" type="ORF">CXG81DRAFT_19785</name>
</gene>
<feature type="domain" description="CWH43-like N-terminal" evidence="7">
    <location>
        <begin position="242"/>
        <end position="466"/>
    </location>
</feature>
<feature type="compositionally biased region" description="Low complexity" evidence="5">
    <location>
        <begin position="77"/>
        <end position="92"/>
    </location>
</feature>
<evidence type="ECO:0000256" key="4">
    <source>
        <dbReference type="ARBA" id="ARBA00023136"/>
    </source>
</evidence>
<keyword evidence="4 6" id="KW-0472">Membrane</keyword>
<evidence type="ECO:0000313" key="9">
    <source>
        <dbReference type="Proteomes" id="UP000274922"/>
    </source>
</evidence>